<dbReference type="PANTHER" id="PTHR46401">
    <property type="entry name" value="GLYCOSYLTRANSFERASE WBBK-RELATED"/>
    <property type="match status" value="1"/>
</dbReference>
<dbReference type="AlphaFoldDB" id="A0A1Y6K392"/>
<sequence length="388" mass="44204">MKLLIISHTPHYTRKEELVGWGPTVREIDQLGSLFSEIRHLAPLHTGSPPESALPYHSRNVHFVGVKPAGGEKLRDKLDIIRHIPNWMAAMRVEMRQADAIHIRCPAGISLIALLVCRLWGRGKPVWVKYAGNWQPPAHEELSYKFQRWLLSRKYLHHMVTVNGRWPDQPGHVISFINPSFSLEDYEISYEIAQEKSLKEPIQILFVGRLETEKGVDHLINVASKLKSKGIFFLVYLIGDSKERKQFESLVTQLDLQDLLVFTGWISKNDVKKYYEQAHFILHPSIASEGWPKVLSEAMAYGVVPLASTVSCIPQILGETGSGLALPAKDTDAYVKAILGYTQDPRAWKQVSKNAIMAAREFTYEKYLSDVINMFSQSWQIDLEHEQP</sequence>
<dbReference type="GO" id="GO:0016757">
    <property type="term" value="F:glycosyltransferase activity"/>
    <property type="evidence" value="ECO:0007669"/>
    <property type="project" value="UniProtKB-KW"/>
</dbReference>
<dbReference type="InterPro" id="IPR001296">
    <property type="entry name" value="Glyco_trans_1"/>
</dbReference>
<dbReference type="CDD" id="cd03801">
    <property type="entry name" value="GT4_PimA-like"/>
    <property type="match status" value="1"/>
</dbReference>
<keyword evidence="3" id="KW-0328">Glycosyltransferase</keyword>
<dbReference type="GO" id="GO:0009103">
    <property type="term" value="P:lipopolysaccharide biosynthetic process"/>
    <property type="evidence" value="ECO:0007669"/>
    <property type="project" value="TreeGrafter"/>
</dbReference>
<accession>A0A1Y6K392</accession>
<evidence type="ECO:0000259" key="2">
    <source>
        <dbReference type="Pfam" id="PF00534"/>
    </source>
</evidence>
<protein>
    <submittedName>
        <fullName evidence="3">Putative glycosyltransferase</fullName>
        <ecNumber evidence="3">2.4.-.-</ecNumber>
    </submittedName>
</protein>
<dbReference type="Gene3D" id="3.40.50.2000">
    <property type="entry name" value="Glycogen Phosphorylase B"/>
    <property type="match status" value="2"/>
</dbReference>
<reference evidence="4" key="1">
    <citation type="submission" date="2017-05" db="EMBL/GenBank/DDBJ databases">
        <authorList>
            <person name="Kirkegaard R."/>
            <person name="Mcilroy J S."/>
        </authorList>
    </citation>
    <scope>NUCLEOTIDE SEQUENCE [LARGE SCALE GENOMIC DNA]</scope>
</reference>
<dbReference type="EC" id="2.4.-.-" evidence="3"/>
<dbReference type="KEGG" id="abat:CFX1CAM_1117"/>
<evidence type="ECO:0000256" key="1">
    <source>
        <dbReference type="ARBA" id="ARBA00022679"/>
    </source>
</evidence>
<name>A0A1Y6K392_9CHLR</name>
<feature type="domain" description="Glycosyl transferase family 1" evidence="2">
    <location>
        <begin position="194"/>
        <end position="355"/>
    </location>
</feature>
<gene>
    <name evidence="3" type="ORF">CFX1CAM_1117</name>
</gene>
<proteinExistence type="predicted"/>
<dbReference type="Pfam" id="PF00534">
    <property type="entry name" value="Glycos_transf_1"/>
    <property type="match status" value="1"/>
</dbReference>
<keyword evidence="1 3" id="KW-0808">Transferase</keyword>
<evidence type="ECO:0000313" key="3">
    <source>
        <dbReference type="EMBL" id="SMX54182.1"/>
    </source>
</evidence>
<dbReference type="PANTHER" id="PTHR46401:SF2">
    <property type="entry name" value="GLYCOSYLTRANSFERASE WBBK-RELATED"/>
    <property type="match status" value="1"/>
</dbReference>
<organism evidence="3 4">
    <name type="scientific">Candidatus Brevifilum fermentans</name>
    <dbReference type="NCBI Taxonomy" id="1986204"/>
    <lineage>
        <taxon>Bacteria</taxon>
        <taxon>Bacillati</taxon>
        <taxon>Chloroflexota</taxon>
        <taxon>Anaerolineae</taxon>
        <taxon>Anaerolineales</taxon>
        <taxon>Anaerolineaceae</taxon>
        <taxon>Candidatus Brevifilum</taxon>
    </lineage>
</organism>
<keyword evidence="4" id="KW-1185">Reference proteome</keyword>
<dbReference type="SUPFAM" id="SSF53756">
    <property type="entry name" value="UDP-Glycosyltransferase/glycogen phosphorylase"/>
    <property type="match status" value="1"/>
</dbReference>
<evidence type="ECO:0000313" key="4">
    <source>
        <dbReference type="Proteomes" id="UP000195514"/>
    </source>
</evidence>
<dbReference type="Proteomes" id="UP000195514">
    <property type="component" value="Chromosome I"/>
</dbReference>
<dbReference type="EMBL" id="LT859958">
    <property type="protein sequence ID" value="SMX54182.1"/>
    <property type="molecule type" value="Genomic_DNA"/>
</dbReference>